<dbReference type="OrthoDB" id="192832at2759"/>
<dbReference type="InterPro" id="IPR013320">
    <property type="entry name" value="ConA-like_dom_sf"/>
</dbReference>
<gene>
    <name evidence="2" type="ORF">EW146_g6908</name>
</gene>
<accession>A0A4S4LME7</accession>
<dbReference type="SUPFAM" id="SSF49899">
    <property type="entry name" value="Concanavalin A-like lectins/glucanases"/>
    <property type="match status" value="1"/>
</dbReference>
<dbReference type="PROSITE" id="PS51762">
    <property type="entry name" value="GH16_2"/>
    <property type="match status" value="1"/>
</dbReference>
<keyword evidence="3" id="KW-1185">Reference proteome</keyword>
<organism evidence="2 3">
    <name type="scientific">Bondarzewia mesenterica</name>
    <dbReference type="NCBI Taxonomy" id="1095465"/>
    <lineage>
        <taxon>Eukaryota</taxon>
        <taxon>Fungi</taxon>
        <taxon>Dikarya</taxon>
        <taxon>Basidiomycota</taxon>
        <taxon>Agaricomycotina</taxon>
        <taxon>Agaricomycetes</taxon>
        <taxon>Russulales</taxon>
        <taxon>Bondarzewiaceae</taxon>
        <taxon>Bondarzewia</taxon>
    </lineage>
</organism>
<dbReference type="PANTHER" id="PTHR10963">
    <property type="entry name" value="GLYCOSYL HYDROLASE-RELATED"/>
    <property type="match status" value="1"/>
</dbReference>
<name>A0A4S4LME7_9AGAM</name>
<dbReference type="Gene3D" id="2.60.120.200">
    <property type="match status" value="1"/>
</dbReference>
<evidence type="ECO:0000313" key="3">
    <source>
        <dbReference type="Proteomes" id="UP000310158"/>
    </source>
</evidence>
<dbReference type="InterPro" id="IPR050546">
    <property type="entry name" value="Glycosyl_Hydrlase_16"/>
</dbReference>
<evidence type="ECO:0000259" key="1">
    <source>
        <dbReference type="PROSITE" id="PS51762"/>
    </source>
</evidence>
<feature type="domain" description="GH16" evidence="1">
    <location>
        <begin position="1"/>
        <end position="265"/>
    </location>
</feature>
<proteinExistence type="predicted"/>
<dbReference type="InterPro" id="IPR000757">
    <property type="entry name" value="Beta-glucanase-like"/>
</dbReference>
<dbReference type="CDD" id="cd02181">
    <property type="entry name" value="GH16_fungal_Lam16A_glucanase"/>
    <property type="match status" value="1"/>
</dbReference>
<dbReference type="Proteomes" id="UP000310158">
    <property type="component" value="Unassembled WGS sequence"/>
</dbReference>
<dbReference type="EMBL" id="SGPL01000367">
    <property type="protein sequence ID" value="THH13299.1"/>
    <property type="molecule type" value="Genomic_DNA"/>
</dbReference>
<reference evidence="2 3" key="1">
    <citation type="submission" date="2019-02" db="EMBL/GenBank/DDBJ databases">
        <title>Genome sequencing of the rare red list fungi Bondarzewia mesenterica.</title>
        <authorList>
            <person name="Buettner E."/>
            <person name="Kellner H."/>
        </authorList>
    </citation>
    <scope>NUCLEOTIDE SEQUENCE [LARGE SCALE GENOMIC DNA]</scope>
    <source>
        <strain evidence="2 3">DSM 108281</strain>
    </source>
</reference>
<dbReference type="GO" id="GO:0009251">
    <property type="term" value="P:glucan catabolic process"/>
    <property type="evidence" value="ECO:0007669"/>
    <property type="project" value="TreeGrafter"/>
</dbReference>
<protein>
    <recommendedName>
        <fullName evidence="1">GH16 domain-containing protein</fullName>
    </recommendedName>
</protein>
<dbReference type="PANTHER" id="PTHR10963:SF24">
    <property type="entry name" value="GLYCOSIDASE C21B10.07-RELATED"/>
    <property type="match status" value="1"/>
</dbReference>
<sequence length="381" mass="40753">MVREYSGQGFFDRWDFYGSWDNLTLGDVWWLDRNSAFEQGLAYTDAQGRAVLRVDNTSTVLYNEKRNSVRITSHDSYGIGSLWITDITHLPYGCSVWPALWTKGPVWPDNGEIDIIEAINLMPANQYALHTLPGCSQTPGAWQTGQSGQMDCSQPSGCLVGETAANSFNEGFAQAGGGVWATQFDVAGILRVPLRSIWFWSRPNIPQSILQATSTSAIDITDFGTPSASYPAFSCNIPQFFSAQQLVIDITLCGQWAGLPQVYTPACGNSGPTGRCYDDNVVGLGTPKYDNAYFEISYIRAYTTGGPAPTPAASGAWSIPSGSTVVSAVATPTGSGAAASTSLPDSINTSPNEAIKGADWADVGVFMASLVGLVSLGLVWM</sequence>
<dbReference type="Pfam" id="PF26113">
    <property type="entry name" value="GH16_XgeA"/>
    <property type="match status" value="1"/>
</dbReference>
<dbReference type="AlphaFoldDB" id="A0A4S4LME7"/>
<evidence type="ECO:0000313" key="2">
    <source>
        <dbReference type="EMBL" id="THH13299.1"/>
    </source>
</evidence>
<comment type="caution">
    <text evidence="2">The sequence shown here is derived from an EMBL/GenBank/DDBJ whole genome shotgun (WGS) entry which is preliminary data.</text>
</comment>
<dbReference type="GO" id="GO:0004553">
    <property type="term" value="F:hydrolase activity, hydrolyzing O-glycosyl compounds"/>
    <property type="evidence" value="ECO:0007669"/>
    <property type="project" value="InterPro"/>
</dbReference>